<keyword evidence="4" id="KW-0614">Plasmid</keyword>
<dbReference type="EMBL" id="CP002199">
    <property type="protein sequence ID" value="ADN17867.1"/>
    <property type="molecule type" value="Genomic_DNA"/>
</dbReference>
<protein>
    <submittedName>
        <fullName evidence="4">Carbohydrate-selective porin OprB</fullName>
    </submittedName>
</protein>
<dbReference type="GO" id="GO:0015288">
    <property type="term" value="F:porin activity"/>
    <property type="evidence" value="ECO:0007669"/>
    <property type="project" value="InterPro"/>
</dbReference>
<dbReference type="InterPro" id="IPR007049">
    <property type="entry name" value="Carb-sel_porin_OprB"/>
</dbReference>
<evidence type="ECO:0000313" key="4">
    <source>
        <dbReference type="EMBL" id="ADN17867.1"/>
    </source>
</evidence>
<comment type="similarity">
    <text evidence="1 2">Belongs to the OprB family.</text>
</comment>
<dbReference type="InterPro" id="IPR047684">
    <property type="entry name" value="Por_som-like"/>
</dbReference>
<name>E0ULN7_GLOV7</name>
<dbReference type="HOGENOM" id="CLU_018575_1_0_3"/>
<dbReference type="InterPro" id="IPR038673">
    <property type="entry name" value="OprB_sf"/>
</dbReference>
<keyword evidence="2" id="KW-0732">Signal</keyword>
<dbReference type="NCBIfam" id="NF033921">
    <property type="entry name" value="por_somb"/>
    <property type="match status" value="1"/>
</dbReference>
<evidence type="ECO:0000313" key="5">
    <source>
        <dbReference type="Proteomes" id="UP000008206"/>
    </source>
</evidence>
<evidence type="ECO:0000259" key="3">
    <source>
        <dbReference type="PROSITE" id="PS51272"/>
    </source>
</evidence>
<evidence type="ECO:0000256" key="2">
    <source>
        <dbReference type="RuleBase" id="RU363072"/>
    </source>
</evidence>
<dbReference type="PANTHER" id="PTHR43308">
    <property type="entry name" value="OUTER MEMBRANE PROTEIN ALPHA-RELATED"/>
    <property type="match status" value="1"/>
</dbReference>
<organism evidence="4 5">
    <name type="scientific">Gloeothece verrucosa (strain PCC 7822)</name>
    <name type="common">Cyanothece sp. (strain PCC 7822)</name>
    <dbReference type="NCBI Taxonomy" id="497965"/>
    <lineage>
        <taxon>Bacteria</taxon>
        <taxon>Bacillati</taxon>
        <taxon>Cyanobacteriota</taxon>
        <taxon>Cyanophyceae</taxon>
        <taxon>Oscillatoriophycideae</taxon>
        <taxon>Chroococcales</taxon>
        <taxon>Aphanothecaceae</taxon>
        <taxon>Gloeothece</taxon>
        <taxon>Gloeothece verrucosa</taxon>
    </lineage>
</organism>
<dbReference type="GO" id="GO:0016020">
    <property type="term" value="C:membrane"/>
    <property type="evidence" value="ECO:0007669"/>
    <property type="project" value="InterPro"/>
</dbReference>
<dbReference type="GO" id="GO:0008643">
    <property type="term" value="P:carbohydrate transport"/>
    <property type="evidence" value="ECO:0007669"/>
    <property type="project" value="InterPro"/>
</dbReference>
<dbReference type="PANTHER" id="PTHR43308:SF1">
    <property type="entry name" value="OUTER MEMBRANE PROTEIN ALPHA"/>
    <property type="match status" value="1"/>
</dbReference>
<dbReference type="AlphaFoldDB" id="E0ULN7"/>
<reference evidence="5" key="1">
    <citation type="journal article" date="2011" name="MBio">
        <title>Novel metabolic attributes of the genus Cyanothece, comprising a group of unicellular nitrogen-fixing Cyanobacteria.</title>
        <authorList>
            <person name="Bandyopadhyay A."/>
            <person name="Elvitigala T."/>
            <person name="Welsh E."/>
            <person name="Stockel J."/>
            <person name="Liberton M."/>
            <person name="Min H."/>
            <person name="Sherman L.A."/>
            <person name="Pakrasi H.B."/>
        </authorList>
    </citation>
    <scope>NUCLEOTIDE SEQUENCE [LARGE SCALE GENOMIC DNA]</scope>
    <source>
        <strain evidence="5">PCC 7822</strain>
        <plasmid evidence="5">Cy782201</plasmid>
    </source>
</reference>
<dbReference type="Gene3D" id="2.40.160.180">
    <property type="entry name" value="Carbohydrate-selective porin OprB"/>
    <property type="match status" value="1"/>
</dbReference>
<sequence>MLEIFGKIILTVSSLLMSVLTLASAVCSENSTQAETFLNFSSELEAAQTPAIPISQNDNSILKGLGSQVPRVNQLKDVSSRDWAYESLRSLAERYKCIVGYPNLTDRGNQTLTRWEFAVGLNICINNMESLIQENVAILREDIETLKRLAQEFDSELTGLKVRSDDLEARVAFFEDHQFSTTTKLQGEVVVALTDTFGNNDTTQTIFGDRIRLTFKTSFDGKDLLVTRLAAGNLRAFDTERNDAFIESPTTTQGFNVGYTGNNDIVIDWLAHFDSFKLNDKFKFNTYIPALGGIWPDNVPSSNPFFFNYDGGNGSLSTFANLSPIYRIGGGSGFVLNFNFNIVQLSGGYLAGQAGRAGNPVQGSGLFNGDYAALVQLNFQPIKTIELGITYVHGFHKRGNPIFGYGSRQPFVGTNAVNFAGAESDRVTNTYGFQAFWRIVDALSFTAFFAYGDLKQIGGFNSEYWTYAGGFALPDLGKEGNILGIFAGVQPYLGNKTLNTNNKNPVHVEVFYKYQLTDNINITPGAIWISNPEQVPSSNDEIIGTVRTTFAF</sequence>
<dbReference type="OrthoDB" id="541604at2"/>
<feature type="domain" description="SLH" evidence="3">
    <location>
        <begin position="71"/>
        <end position="135"/>
    </location>
</feature>
<dbReference type="Pfam" id="PF04966">
    <property type="entry name" value="OprB"/>
    <property type="match status" value="1"/>
</dbReference>
<evidence type="ECO:0000256" key="1">
    <source>
        <dbReference type="ARBA" id="ARBA00008769"/>
    </source>
</evidence>
<dbReference type="PROSITE" id="PS51272">
    <property type="entry name" value="SLH"/>
    <property type="match status" value="1"/>
</dbReference>
<dbReference type="InterPro" id="IPR051465">
    <property type="entry name" value="Cell_Envelope_Struct_Comp"/>
</dbReference>
<gene>
    <name evidence="4" type="ordered locus">Cyan7822_6020</name>
</gene>
<geneLocation type="plasmid" evidence="4 5">
    <name>Cy782201</name>
</geneLocation>
<accession>E0ULN7</accession>
<dbReference type="RefSeq" id="WP_013334617.1">
    <property type="nucleotide sequence ID" value="NC_014533.1"/>
</dbReference>
<feature type="chain" id="PRO_5007230884" evidence="2">
    <location>
        <begin position="26"/>
        <end position="552"/>
    </location>
</feature>
<dbReference type="KEGG" id="cyj:Cyan7822_6020"/>
<dbReference type="Proteomes" id="UP000008206">
    <property type="component" value="Plasmid Cy782201"/>
</dbReference>
<feature type="signal peptide" evidence="2">
    <location>
        <begin position="1"/>
        <end position="25"/>
    </location>
</feature>
<proteinExistence type="inferred from homology"/>
<keyword evidence="5" id="KW-1185">Reference proteome</keyword>
<dbReference type="InterPro" id="IPR001119">
    <property type="entry name" value="SLH_dom"/>
</dbReference>